<reference evidence="1" key="1">
    <citation type="submission" date="2018-01" db="EMBL/GenBank/DDBJ databases">
        <title>An insight into the sialome of Amazonian anophelines.</title>
        <authorList>
            <person name="Ribeiro J.M."/>
            <person name="Scarpassa V."/>
            <person name="Calvo E."/>
        </authorList>
    </citation>
    <scope>NUCLEOTIDE SEQUENCE</scope>
</reference>
<dbReference type="AlphaFoldDB" id="A0A2M4D7L2"/>
<accession>A0A2M4D7L2</accession>
<evidence type="ECO:0000313" key="1">
    <source>
        <dbReference type="EMBL" id="MBW73553.1"/>
    </source>
</evidence>
<proteinExistence type="predicted"/>
<name>A0A2M4D7L2_ANODA</name>
<dbReference type="EMBL" id="GGFL01009375">
    <property type="protein sequence ID" value="MBW73553.1"/>
    <property type="molecule type" value="Transcribed_RNA"/>
</dbReference>
<organism evidence="1">
    <name type="scientific">Anopheles darlingi</name>
    <name type="common">Mosquito</name>
    <dbReference type="NCBI Taxonomy" id="43151"/>
    <lineage>
        <taxon>Eukaryota</taxon>
        <taxon>Metazoa</taxon>
        <taxon>Ecdysozoa</taxon>
        <taxon>Arthropoda</taxon>
        <taxon>Hexapoda</taxon>
        <taxon>Insecta</taxon>
        <taxon>Pterygota</taxon>
        <taxon>Neoptera</taxon>
        <taxon>Endopterygota</taxon>
        <taxon>Diptera</taxon>
        <taxon>Nematocera</taxon>
        <taxon>Culicoidea</taxon>
        <taxon>Culicidae</taxon>
        <taxon>Anophelinae</taxon>
        <taxon>Anopheles</taxon>
    </lineage>
</organism>
<protein>
    <submittedName>
        <fullName evidence="1">Putative secreted protein</fullName>
    </submittedName>
</protein>
<sequence>MSHRCWPRTVRWHRLRVFSSMGSSWTGLAGTSARCDCRKRPIRSFTRRCQSSTCTRSTRPRRRMRSCTSARCIRRLTGRI</sequence>